<dbReference type="SUPFAM" id="SSF50494">
    <property type="entry name" value="Trypsin-like serine proteases"/>
    <property type="match status" value="1"/>
</dbReference>
<evidence type="ECO:0000256" key="2">
    <source>
        <dbReference type="ARBA" id="ARBA00022801"/>
    </source>
</evidence>
<evidence type="ECO:0000256" key="3">
    <source>
        <dbReference type="SAM" id="Phobius"/>
    </source>
</evidence>
<keyword evidence="3" id="KW-0472">Membrane</keyword>
<evidence type="ECO:0000256" key="1">
    <source>
        <dbReference type="ARBA" id="ARBA00022670"/>
    </source>
</evidence>
<dbReference type="InterPro" id="IPR001940">
    <property type="entry name" value="Peptidase_S1C"/>
</dbReference>
<dbReference type="Pfam" id="PF13365">
    <property type="entry name" value="Trypsin_2"/>
    <property type="match status" value="1"/>
</dbReference>
<dbReference type="PANTHER" id="PTHR43343">
    <property type="entry name" value="PEPTIDASE S12"/>
    <property type="match status" value="1"/>
</dbReference>
<keyword evidence="3" id="KW-0812">Transmembrane</keyword>
<keyword evidence="1 5" id="KW-0645">Protease</keyword>
<feature type="domain" description="PDZ" evidence="4">
    <location>
        <begin position="269"/>
        <end position="342"/>
    </location>
</feature>
<evidence type="ECO:0000313" key="5">
    <source>
        <dbReference type="EMBL" id="WNM57624.1"/>
    </source>
</evidence>
<name>A0AA96G912_9BACT</name>
<gene>
    <name evidence="5" type="ORF">PP769_16885</name>
</gene>
<accession>A0AA96G912</accession>
<dbReference type="Gene3D" id="2.30.42.10">
    <property type="match status" value="1"/>
</dbReference>
<dbReference type="PRINTS" id="PR00834">
    <property type="entry name" value="PROTEASES2C"/>
</dbReference>
<dbReference type="InterPro" id="IPR001478">
    <property type="entry name" value="PDZ"/>
</dbReference>
<evidence type="ECO:0000313" key="6">
    <source>
        <dbReference type="Proteomes" id="UP001302719"/>
    </source>
</evidence>
<dbReference type="Gene3D" id="2.40.10.120">
    <property type="match status" value="1"/>
</dbReference>
<dbReference type="InterPro" id="IPR051201">
    <property type="entry name" value="Chloro_Bact_Ser_Proteases"/>
</dbReference>
<reference evidence="5 6" key="1">
    <citation type="submission" date="2023-01" db="EMBL/GenBank/DDBJ databases">
        <title>Cultivation and genomic characterization of new, ubiquitous marine nitrite-oxidizing bacteria from the Nitrospirales.</title>
        <authorList>
            <person name="Mueller A.J."/>
            <person name="Daebeler A."/>
            <person name="Herbold C.W."/>
            <person name="Kirkegaard R.H."/>
            <person name="Daims H."/>
        </authorList>
    </citation>
    <scope>NUCLEOTIDE SEQUENCE [LARGE SCALE GENOMIC DNA]</scope>
    <source>
        <strain evidence="5 6">VA</strain>
    </source>
</reference>
<dbReference type="Pfam" id="PF13180">
    <property type="entry name" value="PDZ_2"/>
    <property type="match status" value="1"/>
</dbReference>
<protein>
    <submittedName>
        <fullName evidence="5">S1C family serine protease</fullName>
    </submittedName>
</protein>
<dbReference type="EMBL" id="CP116967">
    <property type="protein sequence ID" value="WNM57624.1"/>
    <property type="molecule type" value="Genomic_DNA"/>
</dbReference>
<feature type="transmembrane region" description="Helical" evidence="3">
    <location>
        <begin position="20"/>
        <end position="40"/>
    </location>
</feature>
<dbReference type="AlphaFoldDB" id="A0AA96G912"/>
<dbReference type="KEGG" id="nall:PP769_16885"/>
<proteinExistence type="predicted"/>
<dbReference type="RefSeq" id="WP_312642328.1">
    <property type="nucleotide sequence ID" value="NZ_CP116967.1"/>
</dbReference>
<dbReference type="SUPFAM" id="SSF50156">
    <property type="entry name" value="PDZ domain-like"/>
    <property type="match status" value="1"/>
</dbReference>
<dbReference type="PANTHER" id="PTHR43343:SF3">
    <property type="entry name" value="PROTEASE DO-LIKE 8, CHLOROPLASTIC"/>
    <property type="match status" value="1"/>
</dbReference>
<dbReference type="InterPro" id="IPR009003">
    <property type="entry name" value="Peptidase_S1_PA"/>
</dbReference>
<keyword evidence="6" id="KW-1185">Reference proteome</keyword>
<keyword evidence="2" id="KW-0378">Hydrolase</keyword>
<evidence type="ECO:0000259" key="4">
    <source>
        <dbReference type="SMART" id="SM00228"/>
    </source>
</evidence>
<dbReference type="InterPro" id="IPR036034">
    <property type="entry name" value="PDZ_sf"/>
</dbReference>
<dbReference type="GO" id="GO:0006508">
    <property type="term" value="P:proteolysis"/>
    <property type="evidence" value="ECO:0007669"/>
    <property type="project" value="UniProtKB-KW"/>
</dbReference>
<dbReference type="GO" id="GO:0004252">
    <property type="term" value="F:serine-type endopeptidase activity"/>
    <property type="evidence" value="ECO:0007669"/>
    <property type="project" value="InterPro"/>
</dbReference>
<sequence length="354" mass="37985">MSMVTRYAGHSETRGVRMSAERSIFIGLVFFVGLGYFAGWEEASAMPISQAIEQAKVATVGILQADQVEIPDNGYGLPVSIRGSGIHIGGGVIVTARHAVEQTEGGKVIIPDTIHVVTDDLFELPATRQGANAYLDVAVYQLQGPESDWPQAHVMFADEDVTYGDQVFTVGYPLGWGPAINFGTTGNPNTFLPTVNSRLMQVDMSVCSGNSGGGLLNQHGQLVGLMHAIIQTEMQHDDRRCARLAFVLPGPLVQRVVTAVLAGRVPGFSVLGIQLQTLRMGSRWALVVAKATGPSRHAGFQKGDVLVAINDVLITTPAQLKNYLIERTEPGQVVELKVQRGDSQELLSVTLGRS</sequence>
<dbReference type="Proteomes" id="UP001302719">
    <property type="component" value="Chromosome"/>
</dbReference>
<organism evidence="5 6">
    <name type="scientific">Candidatus Nitrospira allomarina</name>
    <dbReference type="NCBI Taxonomy" id="3020900"/>
    <lineage>
        <taxon>Bacteria</taxon>
        <taxon>Pseudomonadati</taxon>
        <taxon>Nitrospirota</taxon>
        <taxon>Nitrospiria</taxon>
        <taxon>Nitrospirales</taxon>
        <taxon>Nitrospiraceae</taxon>
        <taxon>Nitrospira</taxon>
    </lineage>
</organism>
<dbReference type="SMART" id="SM00228">
    <property type="entry name" value="PDZ"/>
    <property type="match status" value="1"/>
</dbReference>
<keyword evidence="3" id="KW-1133">Transmembrane helix</keyword>